<comment type="similarity">
    <text evidence="1">Belongs to the leucine-binding protein family.</text>
</comment>
<dbReference type="SUPFAM" id="SSF53822">
    <property type="entry name" value="Periplasmic binding protein-like I"/>
    <property type="match status" value="1"/>
</dbReference>
<dbReference type="RefSeq" id="WP_152767616.1">
    <property type="nucleotide sequence ID" value="NZ_WHNP01000089.1"/>
</dbReference>
<dbReference type="InterPro" id="IPR028082">
    <property type="entry name" value="Peripla_BP_I"/>
</dbReference>
<dbReference type="PANTHER" id="PTHR47151:SF2">
    <property type="entry name" value="AMINO ACID BINDING PROTEIN"/>
    <property type="match status" value="1"/>
</dbReference>
<dbReference type="AlphaFoldDB" id="A0A7X1NJG4"/>
<evidence type="ECO:0000256" key="2">
    <source>
        <dbReference type="ARBA" id="ARBA00022729"/>
    </source>
</evidence>
<evidence type="ECO:0000259" key="4">
    <source>
        <dbReference type="Pfam" id="PF13458"/>
    </source>
</evidence>
<feature type="chain" id="PRO_5030921786" evidence="3">
    <location>
        <begin position="24"/>
        <end position="382"/>
    </location>
</feature>
<dbReference type="PANTHER" id="PTHR47151">
    <property type="entry name" value="LEU/ILE/VAL-BINDING ABC TRANSPORTER SUBUNIT"/>
    <property type="match status" value="1"/>
</dbReference>
<proteinExistence type="inferred from homology"/>
<dbReference type="InterPro" id="IPR028081">
    <property type="entry name" value="Leu-bd"/>
</dbReference>
<accession>A0A7X1NJG4</accession>
<dbReference type="Gene3D" id="3.40.50.2300">
    <property type="match status" value="2"/>
</dbReference>
<organism evidence="5 6">
    <name type="scientific">Paraburkholderia franconis</name>
    <dbReference type="NCBI Taxonomy" id="2654983"/>
    <lineage>
        <taxon>Bacteria</taxon>
        <taxon>Pseudomonadati</taxon>
        <taxon>Pseudomonadota</taxon>
        <taxon>Betaproteobacteria</taxon>
        <taxon>Burkholderiales</taxon>
        <taxon>Burkholderiaceae</taxon>
        <taxon>Paraburkholderia</taxon>
    </lineage>
</organism>
<evidence type="ECO:0000313" key="6">
    <source>
        <dbReference type="Proteomes" id="UP000484381"/>
    </source>
</evidence>
<dbReference type="CDD" id="cd06342">
    <property type="entry name" value="PBP1_ABC_LIVBP-like"/>
    <property type="match status" value="1"/>
</dbReference>
<reference evidence="5 6" key="1">
    <citation type="submission" date="2019-10" db="EMBL/GenBank/DDBJ databases">
        <title>Paraburkholderia sp. isolated from nodules of Mimosa pudica from Brazilian Atlantic Forest soils.</title>
        <authorList>
            <person name="Paulitsch F."/>
            <person name="Hungria M."/>
            <person name="Dall'Agnol R."/>
        </authorList>
    </citation>
    <scope>NUCLEOTIDE SEQUENCE [LARGE SCALE GENOMIC DNA]</scope>
    <source>
        <strain evidence="5 6">CNPSo 3157</strain>
    </source>
</reference>
<feature type="domain" description="Leucine-binding protein" evidence="4">
    <location>
        <begin position="26"/>
        <end position="365"/>
    </location>
</feature>
<protein>
    <submittedName>
        <fullName evidence="5">ABC transporter substrate-binding protein</fullName>
    </submittedName>
</protein>
<dbReference type="EMBL" id="WHNP01000089">
    <property type="protein sequence ID" value="MPW23065.1"/>
    <property type="molecule type" value="Genomic_DNA"/>
</dbReference>
<evidence type="ECO:0000313" key="5">
    <source>
        <dbReference type="EMBL" id="MPW23065.1"/>
    </source>
</evidence>
<sequence length="382" mass="39749">MQPKIQHTLLVGCSVLLTGVAHADQTVTIGFGGPLTGQVAHVGKDAENGVRLAIEDANAAGIKIKGQPVHFQLVSEDDAADPKTAVTVAQKFVDQKVNGVVGHITSGATIPASKVYAGAGIPQVSPSATNPELTRQGFATAHRVIGDDSEVGRVIAQYMAKTKGYKRVAVVDDRSSYGQGLADLVVKELKAAGVDVIDREFVSDKTVDFRGILTSIKSKDAQAVFYGGVDAQAGPLRKQMTGLAMKTPLVGSAIETDKFVQLAGPAAAEGTVSAESGQPLEKMPNGPAFAAKYKKFGSVVLFAPYAYDATWALINSMKLADSTAPADYLPAMKKVEFDGVTGKIAFDAKGDLRAAAVTLYEAKGGKFQPVSTVTGSHTSGAN</sequence>
<dbReference type="Pfam" id="PF13458">
    <property type="entry name" value="Peripla_BP_6"/>
    <property type="match status" value="1"/>
</dbReference>
<gene>
    <name evidence="5" type="ORF">GCT13_41400</name>
</gene>
<comment type="caution">
    <text evidence="5">The sequence shown here is derived from an EMBL/GenBank/DDBJ whole genome shotgun (WGS) entry which is preliminary data.</text>
</comment>
<dbReference type="Proteomes" id="UP000484381">
    <property type="component" value="Unassembled WGS sequence"/>
</dbReference>
<keyword evidence="6" id="KW-1185">Reference proteome</keyword>
<feature type="signal peptide" evidence="3">
    <location>
        <begin position="1"/>
        <end position="23"/>
    </location>
</feature>
<evidence type="ECO:0000256" key="1">
    <source>
        <dbReference type="ARBA" id="ARBA00010062"/>
    </source>
</evidence>
<keyword evidence="2 3" id="KW-0732">Signal</keyword>
<evidence type="ECO:0000256" key="3">
    <source>
        <dbReference type="SAM" id="SignalP"/>
    </source>
</evidence>
<name>A0A7X1NJG4_9BURK</name>